<dbReference type="SUPFAM" id="SSF143011">
    <property type="entry name" value="RelE-like"/>
    <property type="match status" value="1"/>
</dbReference>
<protein>
    <recommendedName>
        <fullName evidence="2">Plasmid stabilization system protein</fullName>
    </recommendedName>
</protein>
<sequence>METKTTQNTVEIHPSVLAGLDVLSPEEKERVLNAIASLETFSLEQPLTANIQKFTPADQPPFYLLHATPSYRAIFVVTDGIVEIIDLFLKERLEWFAQPTNKLSTI</sequence>
<proteinExistence type="predicted"/>
<organism evidence="1">
    <name type="scientific">Planktothricoides raciborskii GIHE-MW2</name>
    <dbReference type="NCBI Taxonomy" id="2792601"/>
    <lineage>
        <taxon>Bacteria</taxon>
        <taxon>Bacillati</taxon>
        <taxon>Cyanobacteriota</taxon>
        <taxon>Cyanophyceae</taxon>
        <taxon>Oscillatoriophycideae</taxon>
        <taxon>Oscillatoriales</taxon>
        <taxon>Oscillatoriaceae</taxon>
        <taxon>Planktothricoides</taxon>
    </lineage>
</organism>
<dbReference type="EMBL" id="CP159837">
    <property type="protein sequence ID" value="XCM37241.1"/>
    <property type="molecule type" value="Genomic_DNA"/>
</dbReference>
<name>A0AAU8JEU8_9CYAN</name>
<dbReference type="RefSeq" id="WP_054467023.1">
    <property type="nucleotide sequence ID" value="NZ_CP159837.1"/>
</dbReference>
<dbReference type="AlphaFoldDB" id="A0AAU8JEU8"/>
<reference evidence="1" key="1">
    <citation type="submission" date="2024-07" db="EMBL/GenBank/DDBJ databases">
        <authorList>
            <person name="Kim Y.J."/>
            <person name="Jeong J.Y."/>
        </authorList>
    </citation>
    <scope>NUCLEOTIDE SEQUENCE</scope>
    <source>
        <strain evidence="1">GIHE-MW2</strain>
    </source>
</reference>
<dbReference type="InterPro" id="IPR035093">
    <property type="entry name" value="RelE/ParE_toxin_dom_sf"/>
</dbReference>
<evidence type="ECO:0008006" key="2">
    <source>
        <dbReference type="Google" id="ProtNLM"/>
    </source>
</evidence>
<gene>
    <name evidence="1" type="ORF">ABWT76_006063</name>
</gene>
<accession>A0AAU8JEU8</accession>
<evidence type="ECO:0000313" key="1">
    <source>
        <dbReference type="EMBL" id="XCM37241.1"/>
    </source>
</evidence>